<reference evidence="1 2" key="1">
    <citation type="journal article" date="2012" name="Genome Biol.">
        <title>Sequencing three crocodilian genomes to illuminate the evolution of archosaurs and amniotes.</title>
        <authorList>
            <person name="St John J.A."/>
            <person name="Braun E.L."/>
            <person name="Isberg S.R."/>
            <person name="Miles L.G."/>
            <person name="Chong A.Y."/>
            <person name="Gongora J."/>
            <person name="Dalzell P."/>
            <person name="Moran C."/>
            <person name="Bed'hom B."/>
            <person name="Abzhanov A."/>
            <person name="Burgess S.C."/>
            <person name="Cooksey A.M."/>
            <person name="Castoe T.A."/>
            <person name="Crawford N.G."/>
            <person name="Densmore L.D."/>
            <person name="Drew J.C."/>
            <person name="Edwards S.V."/>
            <person name="Faircloth B.C."/>
            <person name="Fujita M.K."/>
            <person name="Greenwold M.J."/>
            <person name="Hoffmann F.G."/>
            <person name="Howard J.M."/>
            <person name="Iguchi T."/>
            <person name="Janes D.E."/>
            <person name="Khan S.Y."/>
            <person name="Kohno S."/>
            <person name="de Koning A.J."/>
            <person name="Lance S.L."/>
            <person name="McCarthy F.M."/>
            <person name="McCormack J.E."/>
            <person name="Merchant M.E."/>
            <person name="Peterson D.G."/>
            <person name="Pollock D.D."/>
            <person name="Pourmand N."/>
            <person name="Raney B.J."/>
            <person name="Roessler K.A."/>
            <person name="Sanford J.R."/>
            <person name="Sawyer R.H."/>
            <person name="Schmidt C.J."/>
            <person name="Triplett E.W."/>
            <person name="Tuberville T.D."/>
            <person name="Venegas-Anaya M."/>
            <person name="Howard J.T."/>
            <person name="Jarvis E.D."/>
            <person name="Guillette L.J.Jr."/>
            <person name="Glenn T.C."/>
            <person name="Green R.E."/>
            <person name="Ray D.A."/>
        </authorList>
    </citation>
    <scope>NUCLEOTIDE SEQUENCE [LARGE SCALE GENOMIC DNA]</scope>
    <source>
        <strain evidence="1">KSC_2009_1</strain>
    </source>
</reference>
<dbReference type="EMBL" id="AKHW03001345">
    <property type="protein sequence ID" value="KYO42844.1"/>
    <property type="molecule type" value="Genomic_DNA"/>
</dbReference>
<organism evidence="1 2">
    <name type="scientific">Alligator mississippiensis</name>
    <name type="common">American alligator</name>
    <dbReference type="NCBI Taxonomy" id="8496"/>
    <lineage>
        <taxon>Eukaryota</taxon>
        <taxon>Metazoa</taxon>
        <taxon>Chordata</taxon>
        <taxon>Craniata</taxon>
        <taxon>Vertebrata</taxon>
        <taxon>Euteleostomi</taxon>
        <taxon>Archelosauria</taxon>
        <taxon>Archosauria</taxon>
        <taxon>Crocodylia</taxon>
        <taxon>Alligatoridae</taxon>
        <taxon>Alligatorinae</taxon>
        <taxon>Alligator</taxon>
    </lineage>
</organism>
<proteinExistence type="predicted"/>
<dbReference type="AlphaFoldDB" id="A0A151P179"/>
<gene>
    <name evidence="1" type="ORF">Y1Q_0016083</name>
</gene>
<comment type="caution">
    <text evidence="1">The sequence shown here is derived from an EMBL/GenBank/DDBJ whole genome shotgun (WGS) entry which is preliminary data.</text>
</comment>
<evidence type="ECO:0000313" key="1">
    <source>
        <dbReference type="EMBL" id="KYO42844.1"/>
    </source>
</evidence>
<dbReference type="Proteomes" id="UP000050525">
    <property type="component" value="Unassembled WGS sequence"/>
</dbReference>
<name>A0A151P179_ALLMI</name>
<evidence type="ECO:0000313" key="2">
    <source>
        <dbReference type="Proteomes" id="UP000050525"/>
    </source>
</evidence>
<accession>A0A151P179</accession>
<protein>
    <submittedName>
        <fullName evidence="1">Uncharacterized protein</fullName>
    </submittedName>
</protein>
<keyword evidence="2" id="KW-1185">Reference proteome</keyword>
<sequence length="222" mass="24372">MASHHPSRETQELQHVLLVNLCDSHWKLQDITCAHLDMTQQLVAMACSFVLQSQQLDNTCRATHHTVHPPSILDRATDFHVVNKDCATQDTIDARVLWHHLQGGSELTTLALTGGSKSSQTLGTTNNGSRSSTFAGPPSWTLAQLAPHITCQDISIWPCLTLEQGVAIASMKLATPSSYHYVTNQFSMGKTTAGKVIQEVYLVIQGILVIHRINPQEKVPGF</sequence>